<dbReference type="AlphaFoldDB" id="A0A1E7FRE6"/>
<feature type="region of interest" description="Disordered" evidence="1">
    <location>
        <begin position="36"/>
        <end position="67"/>
    </location>
</feature>
<dbReference type="Proteomes" id="UP000095751">
    <property type="component" value="Unassembled WGS sequence"/>
</dbReference>
<sequence>MRCWLATVPAWFAVVCVIAKATVATATLQDSFIVTTEQENSKSNQSGRGVPVRQLRRHSNGPGQNDIVLQPDLEQLIQEQDQYKSSPQLLSGSKDGNKQDGIVPVCQRVRLDFAKASNGRTMFGGLFVNGEWFHTYGVMIHAEGHNGEKDIHPMIFDSSNVDTNGLEGSSDIFSLGSPNFDCGGFGVGRGGREGQPGENCQRLEKVLIPSRVPGSPNTSTNTGINIGSSEGTSSESLLGGVLTFDFHNKWTKVDSIELLNIIGEENEILAVHNDGTAEKINLVSVGQNGFQNVDLGLDNIHRLYITLNSFAGVSGIDLCVVVDSA</sequence>
<accession>A0A1E7FRE6</accession>
<feature type="compositionally biased region" description="Polar residues" evidence="1">
    <location>
        <begin position="36"/>
        <end position="47"/>
    </location>
</feature>
<gene>
    <name evidence="3" type="ORF">FRACYDRAFT_234306</name>
</gene>
<evidence type="ECO:0000256" key="1">
    <source>
        <dbReference type="SAM" id="MobiDB-lite"/>
    </source>
</evidence>
<name>A0A1E7FRE6_9STRA</name>
<organism evidence="3 4">
    <name type="scientific">Fragilariopsis cylindrus CCMP1102</name>
    <dbReference type="NCBI Taxonomy" id="635003"/>
    <lineage>
        <taxon>Eukaryota</taxon>
        <taxon>Sar</taxon>
        <taxon>Stramenopiles</taxon>
        <taxon>Ochrophyta</taxon>
        <taxon>Bacillariophyta</taxon>
        <taxon>Bacillariophyceae</taxon>
        <taxon>Bacillariophycidae</taxon>
        <taxon>Bacillariales</taxon>
        <taxon>Bacillariaceae</taxon>
        <taxon>Fragilariopsis</taxon>
    </lineage>
</organism>
<feature type="chain" id="PRO_5009193508" evidence="2">
    <location>
        <begin position="27"/>
        <end position="325"/>
    </location>
</feature>
<keyword evidence="4" id="KW-1185">Reference proteome</keyword>
<reference evidence="3 4" key="1">
    <citation type="submission" date="2016-09" db="EMBL/GenBank/DDBJ databases">
        <title>Extensive genetic diversity and differential bi-allelic expression allows diatom success in the polar Southern Ocean.</title>
        <authorList>
            <consortium name="DOE Joint Genome Institute"/>
            <person name="Mock T."/>
            <person name="Otillar R.P."/>
            <person name="Strauss J."/>
            <person name="Dupont C."/>
            <person name="Frickenhaus S."/>
            <person name="Maumus F."/>
            <person name="Mcmullan M."/>
            <person name="Sanges R."/>
            <person name="Schmutz J."/>
            <person name="Toseland A."/>
            <person name="Valas R."/>
            <person name="Veluchamy A."/>
            <person name="Ward B.J."/>
            <person name="Allen A."/>
            <person name="Barry K."/>
            <person name="Falciatore A."/>
            <person name="Ferrante M."/>
            <person name="Fortunato A.E."/>
            <person name="Gloeckner G."/>
            <person name="Gruber A."/>
            <person name="Hipkin R."/>
            <person name="Janech M."/>
            <person name="Kroth P."/>
            <person name="Leese F."/>
            <person name="Lindquist E."/>
            <person name="Lyon B.R."/>
            <person name="Martin J."/>
            <person name="Mayer C."/>
            <person name="Parker M."/>
            <person name="Quesneville H."/>
            <person name="Raymond J."/>
            <person name="Uhlig C."/>
            <person name="Valentin K.U."/>
            <person name="Worden A.Z."/>
            <person name="Armbrust E.V."/>
            <person name="Bowler C."/>
            <person name="Green B."/>
            <person name="Moulton V."/>
            <person name="Van Oosterhout C."/>
            <person name="Grigoriev I."/>
        </authorList>
    </citation>
    <scope>NUCLEOTIDE SEQUENCE [LARGE SCALE GENOMIC DNA]</scope>
    <source>
        <strain evidence="3 4">CCMP1102</strain>
    </source>
</reference>
<evidence type="ECO:0000313" key="4">
    <source>
        <dbReference type="Proteomes" id="UP000095751"/>
    </source>
</evidence>
<protein>
    <submittedName>
        <fullName evidence="3">Uncharacterized protein</fullName>
    </submittedName>
</protein>
<feature type="compositionally biased region" description="Low complexity" evidence="1">
    <location>
        <begin position="222"/>
        <end position="232"/>
    </location>
</feature>
<evidence type="ECO:0000313" key="3">
    <source>
        <dbReference type="EMBL" id="OEU20675.1"/>
    </source>
</evidence>
<keyword evidence="2" id="KW-0732">Signal</keyword>
<dbReference type="KEGG" id="fcy:FRACYDRAFT_234306"/>
<proteinExistence type="predicted"/>
<feature type="region of interest" description="Disordered" evidence="1">
    <location>
        <begin position="210"/>
        <end position="232"/>
    </location>
</feature>
<dbReference type="InParanoid" id="A0A1E7FRE6"/>
<feature type="signal peptide" evidence="2">
    <location>
        <begin position="1"/>
        <end position="26"/>
    </location>
</feature>
<evidence type="ECO:0000256" key="2">
    <source>
        <dbReference type="SAM" id="SignalP"/>
    </source>
</evidence>
<dbReference type="EMBL" id="KV784354">
    <property type="protein sequence ID" value="OEU20675.1"/>
    <property type="molecule type" value="Genomic_DNA"/>
</dbReference>